<dbReference type="Gene3D" id="2.130.10.10">
    <property type="entry name" value="YVTN repeat-like/Quinoprotein amine dehydrogenase"/>
    <property type="match status" value="2"/>
</dbReference>
<dbReference type="InterPro" id="IPR015943">
    <property type="entry name" value="WD40/YVTN_repeat-like_dom_sf"/>
</dbReference>
<gene>
    <name evidence="4" type="ORF">PHJA_002913200</name>
</gene>
<organism evidence="4 5">
    <name type="scientific">Phtheirospermum japonicum</name>
    <dbReference type="NCBI Taxonomy" id="374723"/>
    <lineage>
        <taxon>Eukaryota</taxon>
        <taxon>Viridiplantae</taxon>
        <taxon>Streptophyta</taxon>
        <taxon>Embryophyta</taxon>
        <taxon>Tracheophyta</taxon>
        <taxon>Spermatophyta</taxon>
        <taxon>Magnoliopsida</taxon>
        <taxon>eudicotyledons</taxon>
        <taxon>Gunneridae</taxon>
        <taxon>Pentapetalae</taxon>
        <taxon>asterids</taxon>
        <taxon>lamiids</taxon>
        <taxon>Lamiales</taxon>
        <taxon>Orobanchaceae</taxon>
        <taxon>Orobanchaceae incertae sedis</taxon>
        <taxon>Phtheirospermum</taxon>
    </lineage>
</organism>
<dbReference type="InterPro" id="IPR036322">
    <property type="entry name" value="WD40_repeat_dom_sf"/>
</dbReference>
<keyword evidence="5" id="KW-1185">Reference proteome</keyword>
<reference evidence="4" key="1">
    <citation type="submission" date="2020-07" db="EMBL/GenBank/DDBJ databases">
        <title>Ethylene signaling mediates host invasion by parasitic plants.</title>
        <authorList>
            <person name="Yoshida S."/>
        </authorList>
    </citation>
    <scope>NUCLEOTIDE SEQUENCE</scope>
    <source>
        <strain evidence="4">Okayama</strain>
    </source>
</reference>
<dbReference type="PANTHER" id="PTHR22838">
    <property type="entry name" value="WD REPEAT PROTEIN 26-RELATED"/>
    <property type="match status" value="1"/>
</dbReference>
<dbReference type="SMART" id="SM00320">
    <property type="entry name" value="WD40"/>
    <property type="match status" value="4"/>
</dbReference>
<evidence type="ECO:0000313" key="4">
    <source>
        <dbReference type="EMBL" id="GFQ07691.1"/>
    </source>
</evidence>
<comment type="caution">
    <text evidence="4">The sequence shown here is derived from an EMBL/GenBank/DDBJ whole genome shotgun (WGS) entry which is preliminary data.</text>
</comment>
<proteinExistence type="predicted"/>
<accession>A0A830D6F2</accession>
<sequence>IAHSCWDPEGLQLLTCGESGARRWDIISGECLATITKNDVSMLSCAWTNDENGRSVIFTGNDDDSISAWTEEGNESRNWPDKTIRKSDFAVSANMEIVFASDTNTVSLFNSETLEEKRVEENSILVSLAFSSDLKNLLISLSNNTISLWNIEGRPKQIRFFDAADIVDFNNGVCFGGVDDAFVVGANRDSMVRIWHKCSGDLVCTLEGHEGAVESVCWNPTLPTMLVSGGDDGVILVWGTDAGDAKTATN</sequence>
<feature type="non-terminal residue" evidence="4">
    <location>
        <position position="1"/>
    </location>
</feature>
<dbReference type="PROSITE" id="PS50294">
    <property type="entry name" value="WD_REPEATS_REGION"/>
    <property type="match status" value="1"/>
</dbReference>
<name>A0A830D6F2_9LAMI</name>
<dbReference type="Pfam" id="PF00400">
    <property type="entry name" value="WD40"/>
    <property type="match status" value="1"/>
</dbReference>
<evidence type="ECO:0000313" key="5">
    <source>
        <dbReference type="Proteomes" id="UP000653305"/>
    </source>
</evidence>
<dbReference type="InterPro" id="IPR051350">
    <property type="entry name" value="WD_repeat-ST_regulator"/>
</dbReference>
<keyword evidence="1 3" id="KW-0853">WD repeat</keyword>
<dbReference type="OrthoDB" id="972532at2759"/>
<dbReference type="PROSITE" id="PS50082">
    <property type="entry name" value="WD_REPEATS_2"/>
    <property type="match status" value="1"/>
</dbReference>
<evidence type="ECO:0000256" key="3">
    <source>
        <dbReference type="PROSITE-ProRule" id="PRU00221"/>
    </source>
</evidence>
<dbReference type="Proteomes" id="UP000653305">
    <property type="component" value="Unassembled WGS sequence"/>
</dbReference>
<dbReference type="EMBL" id="BMAC01001679">
    <property type="protein sequence ID" value="GFQ07691.1"/>
    <property type="molecule type" value="Genomic_DNA"/>
</dbReference>
<dbReference type="AlphaFoldDB" id="A0A830D6F2"/>
<keyword evidence="2" id="KW-0677">Repeat</keyword>
<dbReference type="SUPFAM" id="SSF50978">
    <property type="entry name" value="WD40 repeat-like"/>
    <property type="match status" value="1"/>
</dbReference>
<evidence type="ECO:0000256" key="2">
    <source>
        <dbReference type="ARBA" id="ARBA00022737"/>
    </source>
</evidence>
<dbReference type="PANTHER" id="PTHR22838:SF0">
    <property type="entry name" value="WD REPEAT-CONTAINING PROTEIN 26"/>
    <property type="match status" value="1"/>
</dbReference>
<evidence type="ECO:0000256" key="1">
    <source>
        <dbReference type="ARBA" id="ARBA00022574"/>
    </source>
</evidence>
<feature type="repeat" description="WD" evidence="3">
    <location>
        <begin position="206"/>
        <end position="248"/>
    </location>
</feature>
<protein>
    <submittedName>
        <fullName evidence="4">Uncharacterized WD repeat-containing protein c343.04c</fullName>
    </submittedName>
</protein>
<dbReference type="InterPro" id="IPR001680">
    <property type="entry name" value="WD40_rpt"/>
</dbReference>